<comment type="caution">
    <text evidence="8">The sequence shown here is derived from an EMBL/GenBank/DDBJ whole genome shotgun (WGS) entry which is preliminary data.</text>
</comment>
<dbReference type="GO" id="GO:0046452">
    <property type="term" value="P:dihydrofolate metabolic process"/>
    <property type="evidence" value="ECO:0007669"/>
    <property type="project" value="TreeGrafter"/>
</dbReference>
<evidence type="ECO:0000256" key="4">
    <source>
        <dbReference type="ARBA" id="ARBA00022563"/>
    </source>
</evidence>
<reference evidence="8" key="1">
    <citation type="journal article" date="2021" name="PeerJ">
        <title>Extensive microbial diversity within the chicken gut microbiome revealed by metagenomics and culture.</title>
        <authorList>
            <person name="Gilroy R."/>
            <person name="Ravi A."/>
            <person name="Getino M."/>
            <person name="Pursley I."/>
            <person name="Horton D.L."/>
            <person name="Alikhan N.F."/>
            <person name="Baker D."/>
            <person name="Gharbi K."/>
            <person name="Hall N."/>
            <person name="Watson M."/>
            <person name="Adriaenssens E.M."/>
            <person name="Foster-Nyarko E."/>
            <person name="Jarju S."/>
            <person name="Secka A."/>
            <person name="Antonio M."/>
            <person name="Oren A."/>
            <person name="Chaudhuri R.R."/>
            <person name="La Ragione R."/>
            <person name="Hildebrand F."/>
            <person name="Pallen M.J."/>
        </authorList>
    </citation>
    <scope>NUCLEOTIDE SEQUENCE</scope>
    <source>
        <strain evidence="8">CHK186-1790</strain>
    </source>
</reference>
<protein>
    <recommendedName>
        <fullName evidence="3">dihydrofolate reductase</fullName>
        <ecNumber evidence="3">1.5.1.3</ecNumber>
    </recommendedName>
</protein>
<dbReference type="InterPro" id="IPR024072">
    <property type="entry name" value="DHFR-like_dom_sf"/>
</dbReference>
<keyword evidence="4" id="KW-0554">One-carbon metabolism</keyword>
<dbReference type="EMBL" id="DWWJ01000192">
    <property type="protein sequence ID" value="HJC41933.1"/>
    <property type="molecule type" value="Genomic_DNA"/>
</dbReference>
<dbReference type="GO" id="GO:0005829">
    <property type="term" value="C:cytosol"/>
    <property type="evidence" value="ECO:0007669"/>
    <property type="project" value="TreeGrafter"/>
</dbReference>
<gene>
    <name evidence="8" type="ORF">H9701_10345</name>
</gene>
<evidence type="ECO:0000256" key="3">
    <source>
        <dbReference type="ARBA" id="ARBA00012856"/>
    </source>
</evidence>
<evidence type="ECO:0000256" key="2">
    <source>
        <dbReference type="ARBA" id="ARBA00009539"/>
    </source>
</evidence>
<keyword evidence="5" id="KW-0521">NADP</keyword>
<proteinExistence type="inferred from homology"/>
<dbReference type="SUPFAM" id="SSF53597">
    <property type="entry name" value="Dihydrofolate reductase-like"/>
    <property type="match status" value="1"/>
</dbReference>
<dbReference type="PRINTS" id="PR00070">
    <property type="entry name" value="DHFR"/>
</dbReference>
<dbReference type="GO" id="GO:0006730">
    <property type="term" value="P:one-carbon metabolic process"/>
    <property type="evidence" value="ECO:0007669"/>
    <property type="project" value="UniProtKB-KW"/>
</dbReference>
<evidence type="ECO:0000256" key="5">
    <source>
        <dbReference type="ARBA" id="ARBA00022857"/>
    </source>
</evidence>
<dbReference type="PANTHER" id="PTHR48069:SF3">
    <property type="entry name" value="DIHYDROFOLATE REDUCTASE"/>
    <property type="match status" value="1"/>
</dbReference>
<accession>A0A9D2P2J4</accession>
<dbReference type="Gene3D" id="3.40.430.10">
    <property type="entry name" value="Dihydrofolate Reductase, subunit A"/>
    <property type="match status" value="1"/>
</dbReference>
<dbReference type="EC" id="1.5.1.3" evidence="3"/>
<evidence type="ECO:0000259" key="7">
    <source>
        <dbReference type="PROSITE" id="PS51330"/>
    </source>
</evidence>
<sequence>MNVIVAADRSWGIGRNGDQLCYIPEDLKRFRALTLGHPVILGRRTLATFPGGRPLKGRRNLVLSRDPAFRPEGAKVYPTLEALLAEAPEDAFVIGGGEVYRQLLDRCAAAYVTRLEADFPADTWFPDLDARPEWTRLRREGPFRHGGLTYWYDTYRREAHASRPGGPA</sequence>
<evidence type="ECO:0000256" key="6">
    <source>
        <dbReference type="ARBA" id="ARBA00023002"/>
    </source>
</evidence>
<dbReference type="AlphaFoldDB" id="A0A9D2P2J4"/>
<dbReference type="GO" id="GO:0046655">
    <property type="term" value="P:folic acid metabolic process"/>
    <property type="evidence" value="ECO:0007669"/>
    <property type="project" value="TreeGrafter"/>
</dbReference>
<comment type="pathway">
    <text evidence="1">Cofactor biosynthesis; tetrahydrofolate biosynthesis; 5,6,7,8-tetrahydrofolate from 7,8-dihydrofolate: step 1/1.</text>
</comment>
<dbReference type="InterPro" id="IPR012259">
    <property type="entry name" value="DHFR"/>
</dbReference>
<comment type="similarity">
    <text evidence="2">Belongs to the dihydrofolate reductase family.</text>
</comment>
<dbReference type="PROSITE" id="PS51330">
    <property type="entry name" value="DHFR_2"/>
    <property type="match status" value="1"/>
</dbReference>
<evidence type="ECO:0000256" key="1">
    <source>
        <dbReference type="ARBA" id="ARBA00004903"/>
    </source>
</evidence>
<dbReference type="InterPro" id="IPR001796">
    <property type="entry name" value="DHFR_dom"/>
</dbReference>
<keyword evidence="6" id="KW-0560">Oxidoreductase</keyword>
<name>A0A9D2P2J4_9FIRM</name>
<dbReference type="GO" id="GO:0004146">
    <property type="term" value="F:dihydrofolate reductase activity"/>
    <property type="evidence" value="ECO:0007669"/>
    <property type="project" value="UniProtKB-EC"/>
</dbReference>
<dbReference type="PANTHER" id="PTHR48069">
    <property type="entry name" value="DIHYDROFOLATE REDUCTASE"/>
    <property type="match status" value="1"/>
</dbReference>
<dbReference type="GO" id="GO:0046654">
    <property type="term" value="P:tetrahydrofolate biosynthetic process"/>
    <property type="evidence" value="ECO:0007669"/>
    <property type="project" value="InterPro"/>
</dbReference>
<dbReference type="Pfam" id="PF00186">
    <property type="entry name" value="DHFR_1"/>
    <property type="match status" value="1"/>
</dbReference>
<reference evidence="8" key="2">
    <citation type="submission" date="2021-04" db="EMBL/GenBank/DDBJ databases">
        <authorList>
            <person name="Gilroy R."/>
        </authorList>
    </citation>
    <scope>NUCLEOTIDE SEQUENCE</scope>
    <source>
        <strain evidence="8">CHK186-1790</strain>
    </source>
</reference>
<dbReference type="CDD" id="cd00209">
    <property type="entry name" value="DHFR"/>
    <property type="match status" value="1"/>
</dbReference>
<evidence type="ECO:0000313" key="9">
    <source>
        <dbReference type="Proteomes" id="UP000823882"/>
    </source>
</evidence>
<evidence type="ECO:0000313" key="8">
    <source>
        <dbReference type="EMBL" id="HJC41933.1"/>
    </source>
</evidence>
<dbReference type="GO" id="GO:0050661">
    <property type="term" value="F:NADP binding"/>
    <property type="evidence" value="ECO:0007669"/>
    <property type="project" value="InterPro"/>
</dbReference>
<dbReference type="Proteomes" id="UP000823882">
    <property type="component" value="Unassembled WGS sequence"/>
</dbReference>
<feature type="domain" description="DHFR" evidence="7">
    <location>
        <begin position="1"/>
        <end position="157"/>
    </location>
</feature>
<organism evidence="8 9">
    <name type="scientific">Candidatus Intestinimonas pullistercoris</name>
    <dbReference type="NCBI Taxonomy" id="2838623"/>
    <lineage>
        <taxon>Bacteria</taxon>
        <taxon>Bacillati</taxon>
        <taxon>Bacillota</taxon>
        <taxon>Clostridia</taxon>
        <taxon>Eubacteriales</taxon>
        <taxon>Intestinimonas</taxon>
    </lineage>
</organism>